<dbReference type="SUPFAM" id="SSF69304">
    <property type="entry name" value="Tricorn protease N-terminal domain"/>
    <property type="match status" value="1"/>
</dbReference>
<dbReference type="KEGG" id="mpl:Mpal_0495"/>
<sequence length="126" mass="14146">MVNLSRGQWAPSISGDRVVWQDYRSGAAFDIYMRNLTTDSEQVICADPGRQWLPKVSGDLVTWVDSSGEEWTITAYNLTSGVRYQFGSGTADQCWSEVSDGRVVWMDYRDNQNKVYLSDLTGSNAS</sequence>
<accession>B8GKI5</accession>
<dbReference type="PANTHER" id="PTHR36842:SF1">
    <property type="entry name" value="PROTEIN TOLB"/>
    <property type="match status" value="1"/>
</dbReference>
<dbReference type="Proteomes" id="UP000002457">
    <property type="component" value="Chromosome"/>
</dbReference>
<name>B8GKI5_METPE</name>
<keyword evidence="2" id="KW-1185">Reference proteome</keyword>
<gene>
    <name evidence="1" type="ordered locus">Mpal_0495</name>
</gene>
<dbReference type="NCBIfam" id="TIGR04275">
    <property type="entry name" value="beta_prop_Msarc"/>
    <property type="match status" value="2"/>
</dbReference>
<evidence type="ECO:0000313" key="2">
    <source>
        <dbReference type="Proteomes" id="UP000002457"/>
    </source>
</evidence>
<dbReference type="OrthoDB" id="146042at2157"/>
<proteinExistence type="predicted"/>
<organism evidence="1 2">
    <name type="scientific">Methanosphaerula palustris (strain ATCC BAA-1556 / DSM 19958 / E1-9c)</name>
    <dbReference type="NCBI Taxonomy" id="521011"/>
    <lineage>
        <taxon>Archaea</taxon>
        <taxon>Methanobacteriati</taxon>
        <taxon>Methanobacteriota</taxon>
        <taxon>Stenosarchaea group</taxon>
        <taxon>Methanomicrobia</taxon>
        <taxon>Methanomicrobiales</taxon>
        <taxon>Methanoregulaceae</taxon>
        <taxon>Methanosphaerula</taxon>
    </lineage>
</organism>
<dbReference type="AlphaFoldDB" id="B8GKI5"/>
<protein>
    <submittedName>
        <fullName evidence="1">Uncharacterized protein</fullName>
    </submittedName>
</protein>
<evidence type="ECO:0000313" key="1">
    <source>
        <dbReference type="EMBL" id="ACL15868.1"/>
    </source>
</evidence>
<dbReference type="EMBL" id="CP001338">
    <property type="protein sequence ID" value="ACL15868.1"/>
    <property type="molecule type" value="Genomic_DNA"/>
</dbReference>
<dbReference type="HOGENOM" id="CLU_1976545_0_0_2"/>
<dbReference type="PANTHER" id="PTHR36842">
    <property type="entry name" value="PROTEIN TOLB HOMOLOG"/>
    <property type="match status" value="1"/>
</dbReference>
<dbReference type="InterPro" id="IPR027618">
    <property type="entry name" value="Beta_prop_Msarc"/>
</dbReference>
<reference evidence="1 2" key="1">
    <citation type="journal article" date="2015" name="Genome Announc.">
        <title>Complete Genome Sequence of Methanosphaerula palustris E1-9CT, a Hydrogenotrophic Methanogen Isolated from a Minerotrophic Fen Peatland.</title>
        <authorList>
            <person name="Cadillo-Quiroz H."/>
            <person name="Browne P."/>
            <person name="Kyrpides N."/>
            <person name="Woyke T."/>
            <person name="Goodwin L."/>
            <person name="Detter C."/>
            <person name="Yavitt J.B."/>
            <person name="Zinder S.H."/>
        </authorList>
    </citation>
    <scope>NUCLEOTIDE SEQUENCE [LARGE SCALE GENOMIC DNA]</scope>
    <source>
        <strain evidence="2">ATCC BAA-1556 / DSM 19958 / E1-9c</strain>
    </source>
</reference>
<dbReference type="STRING" id="521011.Mpal_0495"/>
<dbReference type="eggNOG" id="arCOG02527">
    <property type="taxonomic scope" value="Archaea"/>
</dbReference>